<sequence>MRNWVAGVLDACCVLVFVAIGRASHEEAASVAGFAGTAWPFLAGAGAGWVAGRVWRRPEAVVPSGVAVWAAAVGGGMLLRVLTGQGTAAAFVIVALVFLGATLLGWRGAAALARSRRPAEDRTT</sequence>
<gene>
    <name evidence="2" type="ORF">SM611_17835</name>
</gene>
<evidence type="ECO:0000313" key="3">
    <source>
        <dbReference type="Proteomes" id="UP001569963"/>
    </source>
</evidence>
<reference evidence="2 3" key="1">
    <citation type="submission" date="2023-11" db="EMBL/GenBank/DDBJ databases">
        <title>Actinomadura monticuli sp. nov., isolated from volcanic ash.</title>
        <authorList>
            <person name="Lee S.D."/>
            <person name="Yang H."/>
            <person name="Kim I.S."/>
        </authorList>
    </citation>
    <scope>NUCLEOTIDE SEQUENCE [LARGE SCALE GENOMIC DNA]</scope>
    <source>
        <strain evidence="2 3">DLS-62</strain>
    </source>
</reference>
<evidence type="ECO:0000256" key="1">
    <source>
        <dbReference type="SAM" id="Phobius"/>
    </source>
</evidence>
<dbReference type="EMBL" id="JAXCEI010000007">
    <property type="protein sequence ID" value="MFA1540791.1"/>
    <property type="molecule type" value="Genomic_DNA"/>
</dbReference>
<name>A0ABV4QC79_9ACTN</name>
<organism evidence="2 3">
    <name type="scientific">Actinomadura monticuli</name>
    <dbReference type="NCBI Taxonomy" id="3097367"/>
    <lineage>
        <taxon>Bacteria</taxon>
        <taxon>Bacillati</taxon>
        <taxon>Actinomycetota</taxon>
        <taxon>Actinomycetes</taxon>
        <taxon>Streptosporangiales</taxon>
        <taxon>Thermomonosporaceae</taxon>
        <taxon>Actinomadura</taxon>
    </lineage>
</organism>
<keyword evidence="3" id="KW-1185">Reference proteome</keyword>
<keyword evidence="1" id="KW-1133">Transmembrane helix</keyword>
<accession>A0ABV4QC79</accession>
<dbReference type="InterPro" id="IPR021414">
    <property type="entry name" value="DUF3054"/>
</dbReference>
<feature type="transmembrane region" description="Helical" evidence="1">
    <location>
        <begin position="31"/>
        <end position="51"/>
    </location>
</feature>
<dbReference type="Proteomes" id="UP001569963">
    <property type="component" value="Unassembled WGS sequence"/>
</dbReference>
<dbReference type="Pfam" id="PF11255">
    <property type="entry name" value="DUF3054"/>
    <property type="match status" value="1"/>
</dbReference>
<dbReference type="RefSeq" id="WP_371950725.1">
    <property type="nucleotide sequence ID" value="NZ_JAXCEI010000007.1"/>
</dbReference>
<feature type="transmembrane region" description="Helical" evidence="1">
    <location>
        <begin position="60"/>
        <end position="82"/>
    </location>
</feature>
<feature type="transmembrane region" description="Helical" evidence="1">
    <location>
        <begin position="88"/>
        <end position="106"/>
    </location>
</feature>
<comment type="caution">
    <text evidence="2">The sequence shown here is derived from an EMBL/GenBank/DDBJ whole genome shotgun (WGS) entry which is preliminary data.</text>
</comment>
<protein>
    <submittedName>
        <fullName evidence="2">DUF3054 domain-containing protein</fullName>
    </submittedName>
</protein>
<evidence type="ECO:0000313" key="2">
    <source>
        <dbReference type="EMBL" id="MFA1540791.1"/>
    </source>
</evidence>
<proteinExistence type="predicted"/>
<keyword evidence="1" id="KW-0812">Transmembrane</keyword>
<keyword evidence="1" id="KW-0472">Membrane</keyword>